<dbReference type="EMBL" id="JBHSMC010000011">
    <property type="protein sequence ID" value="MFC5464852.1"/>
    <property type="molecule type" value="Genomic_DNA"/>
</dbReference>
<dbReference type="PROSITE" id="PS51186">
    <property type="entry name" value="GNAT"/>
    <property type="match status" value="1"/>
</dbReference>
<keyword evidence="2" id="KW-0012">Acyltransferase</keyword>
<reference evidence="3" key="1">
    <citation type="journal article" date="2019" name="Int. J. Syst. Evol. Microbiol.">
        <title>The Global Catalogue of Microorganisms (GCM) 10K type strain sequencing project: providing services to taxonomists for standard genome sequencing and annotation.</title>
        <authorList>
            <consortium name="The Broad Institute Genomics Platform"/>
            <consortium name="The Broad Institute Genome Sequencing Center for Infectious Disease"/>
            <person name="Wu L."/>
            <person name="Ma J."/>
        </authorList>
    </citation>
    <scope>NUCLEOTIDE SEQUENCE [LARGE SCALE GENOMIC DNA]</scope>
    <source>
        <strain evidence="3">CGMCC 1.12237</strain>
    </source>
</reference>
<dbReference type="SUPFAM" id="SSF55729">
    <property type="entry name" value="Acyl-CoA N-acyltransferases (Nat)"/>
    <property type="match status" value="1"/>
</dbReference>
<organism evidence="2 3">
    <name type="scientific">Lederbergia graminis</name>
    <dbReference type="NCBI Taxonomy" id="735518"/>
    <lineage>
        <taxon>Bacteria</taxon>
        <taxon>Bacillati</taxon>
        <taxon>Bacillota</taxon>
        <taxon>Bacilli</taxon>
        <taxon>Bacillales</taxon>
        <taxon>Bacillaceae</taxon>
        <taxon>Lederbergia</taxon>
    </lineage>
</organism>
<dbReference type="EC" id="2.3.-.-" evidence="2"/>
<gene>
    <name evidence="2" type="ORF">ACFPM4_08800</name>
</gene>
<name>A0ABW0LIP2_9BACI</name>
<dbReference type="RefSeq" id="WP_382350316.1">
    <property type="nucleotide sequence ID" value="NZ_JBHSMC010000011.1"/>
</dbReference>
<dbReference type="InterPro" id="IPR016181">
    <property type="entry name" value="Acyl_CoA_acyltransferase"/>
</dbReference>
<dbReference type="GO" id="GO:0016746">
    <property type="term" value="F:acyltransferase activity"/>
    <property type="evidence" value="ECO:0007669"/>
    <property type="project" value="UniProtKB-KW"/>
</dbReference>
<keyword evidence="3" id="KW-1185">Reference proteome</keyword>
<sequence length="213" mass="25151">MSDQVEDKHLFMMCPSLNVNAMRELPVGFHVRFCREDELDTWKAMQFNSPEEATEYDDFMTDFFNQVYRPKGDLFFQSCVFVCDEQDKPVGTCFLWKAYNQIWTVHWYKVLKEYEGKGIGRALLSYVMQSLPENEYPVFLHTHPESFRAIKLYSDFGFKLLTDSVIGSRPNDLKECLPILKKSMRKEHFEKLEFAEAPPHFLDVVQSSKVHEF</sequence>
<keyword evidence="2" id="KW-0808">Transferase</keyword>
<dbReference type="Proteomes" id="UP001596147">
    <property type="component" value="Unassembled WGS sequence"/>
</dbReference>
<evidence type="ECO:0000259" key="1">
    <source>
        <dbReference type="PROSITE" id="PS51186"/>
    </source>
</evidence>
<evidence type="ECO:0000313" key="2">
    <source>
        <dbReference type="EMBL" id="MFC5464852.1"/>
    </source>
</evidence>
<dbReference type="InterPro" id="IPR000182">
    <property type="entry name" value="GNAT_dom"/>
</dbReference>
<evidence type="ECO:0000313" key="3">
    <source>
        <dbReference type="Proteomes" id="UP001596147"/>
    </source>
</evidence>
<feature type="domain" description="N-acetyltransferase" evidence="1">
    <location>
        <begin position="29"/>
        <end position="185"/>
    </location>
</feature>
<protein>
    <submittedName>
        <fullName evidence="2">GNAT family N-acetyltransferase</fullName>
        <ecNumber evidence="2">2.3.-.-</ecNumber>
    </submittedName>
</protein>
<proteinExistence type="predicted"/>
<dbReference type="CDD" id="cd04301">
    <property type="entry name" value="NAT_SF"/>
    <property type="match status" value="1"/>
</dbReference>
<dbReference type="Gene3D" id="3.40.630.30">
    <property type="match status" value="1"/>
</dbReference>
<dbReference type="Pfam" id="PF00583">
    <property type="entry name" value="Acetyltransf_1"/>
    <property type="match status" value="1"/>
</dbReference>
<accession>A0ABW0LIP2</accession>
<comment type="caution">
    <text evidence="2">The sequence shown here is derived from an EMBL/GenBank/DDBJ whole genome shotgun (WGS) entry which is preliminary data.</text>
</comment>